<evidence type="ECO:0000313" key="2">
    <source>
        <dbReference type="Proteomes" id="UP000078316"/>
    </source>
</evidence>
<dbReference type="EMBL" id="LWHQ01000038">
    <property type="protein sequence ID" value="OAS22521.1"/>
    <property type="molecule type" value="Genomic_DNA"/>
</dbReference>
<organism evidence="1 2">
    <name type="scientific">Methylobacterium platani</name>
    <dbReference type="NCBI Taxonomy" id="427683"/>
    <lineage>
        <taxon>Bacteria</taxon>
        <taxon>Pseudomonadati</taxon>
        <taxon>Pseudomonadota</taxon>
        <taxon>Alphaproteobacteria</taxon>
        <taxon>Hyphomicrobiales</taxon>
        <taxon>Methylobacteriaceae</taxon>
        <taxon>Methylobacterium</taxon>
    </lineage>
</organism>
<dbReference type="AlphaFoldDB" id="A0A179S9E7"/>
<dbReference type="RefSeq" id="WP_048431826.1">
    <property type="nucleotide sequence ID" value="NZ_LWHQ01000038.1"/>
</dbReference>
<dbReference type="Proteomes" id="UP000078316">
    <property type="component" value="Unassembled WGS sequence"/>
</dbReference>
<evidence type="ECO:0000313" key="1">
    <source>
        <dbReference type="EMBL" id="OAS22521.1"/>
    </source>
</evidence>
<accession>A0A179S9E7</accession>
<gene>
    <name evidence="1" type="ORF">A5481_19195</name>
</gene>
<dbReference type="STRING" id="427683.A5481_19195"/>
<protein>
    <submittedName>
        <fullName evidence="1">Uncharacterized protein</fullName>
    </submittedName>
</protein>
<sequence length="149" mass="16642">MTERTIEERLRLAAEPDWQGLPRFGRRTPELLQEAAAEIGALRTVLAAAVARRDQVEALSDAMWQLLDDMGTEGTSVCHSAKASARIAYEPFRVDADGEEAPVAYPLEEAERILGWIRDGIRHELNRPLKVLPWSDEPVSQVIKVEDAP</sequence>
<reference evidence="1 2" key="1">
    <citation type="submission" date="2016-04" db="EMBL/GenBank/DDBJ databases">
        <authorList>
            <person name="Evans L.H."/>
            <person name="Alamgir A."/>
            <person name="Owens N."/>
            <person name="Weber N.D."/>
            <person name="Virtaneva K."/>
            <person name="Barbian K."/>
            <person name="Babar A."/>
            <person name="Rosenke K."/>
        </authorList>
    </citation>
    <scope>NUCLEOTIDE SEQUENCE [LARGE SCALE GENOMIC DNA]</scope>
    <source>
        <strain evidence="1 2">PMB02</strain>
    </source>
</reference>
<proteinExistence type="predicted"/>
<dbReference type="OrthoDB" id="7990594at2"/>
<name>A0A179S9E7_9HYPH</name>
<comment type="caution">
    <text evidence="1">The sequence shown here is derived from an EMBL/GenBank/DDBJ whole genome shotgun (WGS) entry which is preliminary data.</text>
</comment>